<comment type="caution">
    <text evidence="10">The sequence shown here is derived from an EMBL/GenBank/DDBJ whole genome shotgun (WGS) entry which is preliminary data.</text>
</comment>
<reference evidence="10" key="1">
    <citation type="journal article" date="2023" name="Mol. Biol. Evol.">
        <title>Third-Generation Sequencing Reveals the Adaptive Role of the Epigenome in Three Deep-Sea Polychaetes.</title>
        <authorList>
            <person name="Perez M."/>
            <person name="Aroh O."/>
            <person name="Sun Y."/>
            <person name="Lan Y."/>
            <person name="Juniper S.K."/>
            <person name="Young C.R."/>
            <person name="Angers B."/>
            <person name="Qian P.Y."/>
        </authorList>
    </citation>
    <scope>NUCLEOTIDE SEQUENCE</scope>
    <source>
        <strain evidence="10">P08H-3</strain>
    </source>
</reference>
<evidence type="ECO:0000313" key="10">
    <source>
        <dbReference type="EMBL" id="KAK2155925.1"/>
    </source>
</evidence>
<keyword evidence="4" id="KW-0479">Metal-binding</keyword>
<evidence type="ECO:0000256" key="7">
    <source>
        <dbReference type="ARBA" id="ARBA00023157"/>
    </source>
</evidence>
<dbReference type="Pfam" id="PF22633">
    <property type="entry name" value="F5_F8_type_C_2"/>
    <property type="match status" value="1"/>
</dbReference>
<comment type="subunit">
    <text evidence="3">Homotrimer.</text>
</comment>
<dbReference type="AlphaFoldDB" id="A0AAD9JPV4"/>
<dbReference type="PANTHER" id="PTHR45713">
    <property type="entry name" value="FTP DOMAIN-CONTAINING PROTEIN"/>
    <property type="match status" value="1"/>
</dbReference>
<evidence type="ECO:0000256" key="8">
    <source>
        <dbReference type="SAM" id="Phobius"/>
    </source>
</evidence>
<dbReference type="GO" id="GO:0042806">
    <property type="term" value="F:fucose binding"/>
    <property type="evidence" value="ECO:0007669"/>
    <property type="project" value="UniProtKB-ARBA"/>
</dbReference>
<evidence type="ECO:0000313" key="11">
    <source>
        <dbReference type="Proteomes" id="UP001208570"/>
    </source>
</evidence>
<feature type="transmembrane region" description="Helical" evidence="8">
    <location>
        <begin position="104"/>
        <end position="128"/>
    </location>
</feature>
<name>A0AAD9JPV4_9ANNE</name>
<evidence type="ECO:0000256" key="1">
    <source>
        <dbReference type="ARBA" id="ARBA00002219"/>
    </source>
</evidence>
<evidence type="ECO:0000256" key="3">
    <source>
        <dbReference type="ARBA" id="ARBA00011233"/>
    </source>
</evidence>
<keyword evidence="7" id="KW-1015">Disulfide bond</keyword>
<dbReference type="Proteomes" id="UP001208570">
    <property type="component" value="Unassembled WGS sequence"/>
</dbReference>
<dbReference type="GO" id="GO:0010185">
    <property type="term" value="P:regulation of cellular defense response"/>
    <property type="evidence" value="ECO:0007669"/>
    <property type="project" value="UniProtKB-ARBA"/>
</dbReference>
<dbReference type="PANTHER" id="PTHR45713:SF6">
    <property type="entry name" value="F5_8 TYPE C DOMAIN-CONTAINING PROTEIN"/>
    <property type="match status" value="1"/>
</dbReference>
<dbReference type="GO" id="GO:0001868">
    <property type="term" value="P:regulation of complement activation, lectin pathway"/>
    <property type="evidence" value="ECO:0007669"/>
    <property type="project" value="UniProtKB-ARBA"/>
</dbReference>
<feature type="domain" description="Fucolectin tachylectin-4 pentraxin-1" evidence="9">
    <location>
        <begin position="203"/>
        <end position="349"/>
    </location>
</feature>
<proteinExistence type="inferred from homology"/>
<evidence type="ECO:0000256" key="6">
    <source>
        <dbReference type="ARBA" id="ARBA00022837"/>
    </source>
</evidence>
<dbReference type="InterPro" id="IPR006585">
    <property type="entry name" value="FTP1"/>
</dbReference>
<keyword evidence="8" id="KW-0472">Membrane</keyword>
<dbReference type="SUPFAM" id="SSF49785">
    <property type="entry name" value="Galactose-binding domain-like"/>
    <property type="match status" value="1"/>
</dbReference>
<evidence type="ECO:0000259" key="9">
    <source>
        <dbReference type="SMART" id="SM00607"/>
    </source>
</evidence>
<comment type="function">
    <text evidence="1">Acts as a defensive agent. Recognizes blood group fucosylated oligosaccharides including A, B, H and Lewis B-type antigens. Does not recognize Lewis A antigen and has low affinity for monovalent haptens.</text>
</comment>
<dbReference type="InterPro" id="IPR051941">
    <property type="entry name" value="BG_Antigen-Binding_Lectin"/>
</dbReference>
<dbReference type="GO" id="GO:0046872">
    <property type="term" value="F:metal ion binding"/>
    <property type="evidence" value="ECO:0007669"/>
    <property type="project" value="UniProtKB-KW"/>
</dbReference>
<gene>
    <name evidence="10" type="ORF">LSH36_227g06073</name>
</gene>
<keyword evidence="5" id="KW-0430">Lectin</keyword>
<organism evidence="10 11">
    <name type="scientific">Paralvinella palmiformis</name>
    <dbReference type="NCBI Taxonomy" id="53620"/>
    <lineage>
        <taxon>Eukaryota</taxon>
        <taxon>Metazoa</taxon>
        <taxon>Spiralia</taxon>
        <taxon>Lophotrochozoa</taxon>
        <taxon>Annelida</taxon>
        <taxon>Polychaeta</taxon>
        <taxon>Sedentaria</taxon>
        <taxon>Canalipalpata</taxon>
        <taxon>Terebellida</taxon>
        <taxon>Terebelliformia</taxon>
        <taxon>Alvinellidae</taxon>
        <taxon>Paralvinella</taxon>
    </lineage>
</organism>
<dbReference type="SMART" id="SM00607">
    <property type="entry name" value="FTP"/>
    <property type="match status" value="1"/>
</dbReference>
<keyword evidence="11" id="KW-1185">Reference proteome</keyword>
<accession>A0AAD9JPV4</accession>
<dbReference type="EMBL" id="JAODUP010000227">
    <property type="protein sequence ID" value="KAK2155925.1"/>
    <property type="molecule type" value="Genomic_DNA"/>
</dbReference>
<comment type="similarity">
    <text evidence="2">Belongs to the fucolectin family.</text>
</comment>
<evidence type="ECO:0000256" key="2">
    <source>
        <dbReference type="ARBA" id="ARBA00010147"/>
    </source>
</evidence>
<keyword evidence="6" id="KW-0106">Calcium</keyword>
<protein>
    <recommendedName>
        <fullName evidence="9">Fucolectin tachylectin-4 pentraxin-1 domain-containing protein</fullName>
    </recommendedName>
</protein>
<keyword evidence="8" id="KW-0812">Transmembrane</keyword>
<evidence type="ECO:0000256" key="4">
    <source>
        <dbReference type="ARBA" id="ARBA00022723"/>
    </source>
</evidence>
<dbReference type="Gene3D" id="2.60.120.260">
    <property type="entry name" value="Galactose-binding domain-like"/>
    <property type="match status" value="1"/>
</dbReference>
<dbReference type="InterPro" id="IPR008979">
    <property type="entry name" value="Galactose-bd-like_sf"/>
</dbReference>
<evidence type="ECO:0000256" key="5">
    <source>
        <dbReference type="ARBA" id="ARBA00022734"/>
    </source>
</evidence>
<keyword evidence="8" id="KW-1133">Transmembrane helix</keyword>
<sequence length="350" mass="39804">MSMRNQQENRVPVNPKDQMWNITQNNDNHLRCVTSEKIGVDGCHPDTKIPSPMDALLGKNNDNGLRNKCTVLKDAENNKNLEKRTIAKRRCLEKCYRWPKKNQYIVLIIGLVMFFVGCTLLAISVYLMHIRGSCDSLSSSPVPSHGLISTNNSMMTTLQMKPLIDNISSLTVDYGRENVTDIVVTTQSIRSTVIKVTEAEIRQTNIALRRTAYQSSTLVDQSFSYQASLATDGVGEYIFSKGSCSRTNMEMRPFWFVDLGRLELVQTVRIHTPRDLPVGELHNFEVRIGQGRDLDLNPLCHHYRDTALLFTITIRCHRPMYGRYVSIVLLGDEKDPTNRLTLCEVQVYNS</sequence>